<organism evidence="1 3">
    <name type="scientific">Didymodactylos carnosus</name>
    <dbReference type="NCBI Taxonomy" id="1234261"/>
    <lineage>
        <taxon>Eukaryota</taxon>
        <taxon>Metazoa</taxon>
        <taxon>Spiralia</taxon>
        <taxon>Gnathifera</taxon>
        <taxon>Rotifera</taxon>
        <taxon>Eurotatoria</taxon>
        <taxon>Bdelloidea</taxon>
        <taxon>Philodinida</taxon>
        <taxon>Philodinidae</taxon>
        <taxon>Didymodactylos</taxon>
    </lineage>
</organism>
<dbReference type="EMBL" id="CAJNOQ010002819">
    <property type="protein sequence ID" value="CAF0980535.1"/>
    <property type="molecule type" value="Genomic_DNA"/>
</dbReference>
<reference evidence="1" key="1">
    <citation type="submission" date="2021-02" db="EMBL/GenBank/DDBJ databases">
        <authorList>
            <person name="Nowell W R."/>
        </authorList>
    </citation>
    <scope>NUCLEOTIDE SEQUENCE</scope>
</reference>
<dbReference type="AlphaFoldDB" id="A0A814FB14"/>
<comment type="caution">
    <text evidence="1">The sequence shown here is derived from an EMBL/GenBank/DDBJ whole genome shotgun (WGS) entry which is preliminary data.</text>
</comment>
<name>A0A814FB14_9BILA</name>
<dbReference type="InterPro" id="IPR016181">
    <property type="entry name" value="Acyl_CoA_acyltransferase"/>
</dbReference>
<evidence type="ECO:0008006" key="4">
    <source>
        <dbReference type="Google" id="ProtNLM"/>
    </source>
</evidence>
<gene>
    <name evidence="1" type="ORF">GPM918_LOCUS12723</name>
    <name evidence="2" type="ORF">SRO942_LOCUS12723</name>
</gene>
<dbReference type="Gene3D" id="3.40.630.30">
    <property type="match status" value="1"/>
</dbReference>
<accession>A0A814FB14</accession>
<dbReference type="Proteomes" id="UP000663829">
    <property type="component" value="Unassembled WGS sequence"/>
</dbReference>
<evidence type="ECO:0000313" key="1">
    <source>
        <dbReference type="EMBL" id="CAF0980535.1"/>
    </source>
</evidence>
<dbReference type="Proteomes" id="UP000681722">
    <property type="component" value="Unassembled WGS sequence"/>
</dbReference>
<proteinExistence type="predicted"/>
<dbReference type="OrthoDB" id="9988343at2759"/>
<evidence type="ECO:0000313" key="3">
    <source>
        <dbReference type="Proteomes" id="UP000663829"/>
    </source>
</evidence>
<keyword evidence="3" id="KW-1185">Reference proteome</keyword>
<dbReference type="EMBL" id="CAJOBC010002819">
    <property type="protein sequence ID" value="CAF3753078.1"/>
    <property type="molecule type" value="Genomic_DNA"/>
</dbReference>
<dbReference type="Pfam" id="PF13527">
    <property type="entry name" value="Acetyltransf_9"/>
    <property type="match status" value="1"/>
</dbReference>
<evidence type="ECO:0000313" key="2">
    <source>
        <dbReference type="EMBL" id="CAF3753078.1"/>
    </source>
</evidence>
<sequence length="258" mass="29865">MVNSTTIRNVQWNGEKYLCGGIANVATVPEYRCHGFSRHLLRTAISKMEKEKFHYSLLNSLPNRQSHYAALDWEKTESPNVSVVLNDGSLSIQQSASWKPFTIPANNTLLDIYSKCPRPLQLDRSQSYVQHWVGWNWKTTSSVLYEIQEKGYAVLSMLDEKHKERGVCVSEWRAIDYEIEKHLLEAAVVELARRGGKLIEFSTLPQYVDKKLFEQFGTVTIRQSKSMIRNISLSTTQYEQVKELYRLGQAVYWPADYF</sequence>
<protein>
    <recommendedName>
        <fullName evidence="4">N-acetyltransferase domain-containing protein</fullName>
    </recommendedName>
</protein>
<dbReference type="SUPFAM" id="SSF55729">
    <property type="entry name" value="Acyl-CoA N-acyltransferases (Nat)"/>
    <property type="match status" value="1"/>
</dbReference>